<evidence type="ECO:0000256" key="2">
    <source>
        <dbReference type="SAM" id="MobiDB-lite"/>
    </source>
</evidence>
<dbReference type="AlphaFoldDB" id="A0A915EFG1"/>
<dbReference type="InterPro" id="IPR039361">
    <property type="entry name" value="Cyclin"/>
</dbReference>
<evidence type="ECO:0000256" key="1">
    <source>
        <dbReference type="RuleBase" id="RU000383"/>
    </source>
</evidence>
<organism evidence="4 5">
    <name type="scientific">Ditylenchus dipsaci</name>
    <dbReference type="NCBI Taxonomy" id="166011"/>
    <lineage>
        <taxon>Eukaryota</taxon>
        <taxon>Metazoa</taxon>
        <taxon>Ecdysozoa</taxon>
        <taxon>Nematoda</taxon>
        <taxon>Chromadorea</taxon>
        <taxon>Rhabditida</taxon>
        <taxon>Tylenchina</taxon>
        <taxon>Tylenchomorpha</taxon>
        <taxon>Sphaerularioidea</taxon>
        <taxon>Anguinidae</taxon>
        <taxon>Anguininae</taxon>
        <taxon>Ditylenchus</taxon>
    </lineage>
</organism>
<feature type="compositionally biased region" description="Low complexity" evidence="2">
    <location>
        <begin position="198"/>
        <end position="223"/>
    </location>
</feature>
<dbReference type="SUPFAM" id="SSF47954">
    <property type="entry name" value="Cyclin-like"/>
    <property type="match status" value="1"/>
</dbReference>
<dbReference type="Gene3D" id="1.10.472.10">
    <property type="entry name" value="Cyclin-like"/>
    <property type="match status" value="2"/>
</dbReference>
<dbReference type="InterPro" id="IPR006671">
    <property type="entry name" value="Cyclin_N"/>
</dbReference>
<keyword evidence="4" id="KW-1185">Reference proteome</keyword>
<dbReference type="InterPro" id="IPR013763">
    <property type="entry name" value="Cyclin-like_dom"/>
</dbReference>
<feature type="region of interest" description="Disordered" evidence="2">
    <location>
        <begin position="151"/>
        <end position="224"/>
    </location>
</feature>
<dbReference type="Proteomes" id="UP000887574">
    <property type="component" value="Unplaced"/>
</dbReference>
<protein>
    <submittedName>
        <fullName evidence="5">Cyclin-like domain-containing protein</fullName>
    </submittedName>
</protein>
<sequence length="710" mass="78485">MDSHSIAWIMQKHGFSRMFAILQCKRCFSFISFLKDVLHTFRTMNMSFCIHGTPISLLSCACGGEYFLVDQWVTTVMATNLNTTDLWCTEFLTESPSTSARRPLAAGEWSSGENCGSSGWMSAERRRFNGISLHGSANRTGVMAATTHSAPRHSSQLAQHPKQSHLVVGGQSRRSLGFGDRSATTNENMPQHQRQQHHQQMSASTNDISSYTNSSSSVASLNSFGRKSQGRVLSSIDTNANGMRRNSLNVSTLAVPPSPSVHAVQRSAARKRRLAVDQQLNVAQRLWVSADVDKAVHLDGRALASLLRAERYVLPSAEHFRALQTEINEHARRSAIVCINDICTRENCDLVVFPLAVSFIDRVLSVQFVPRHNLLALANACLLLASKMKAPRPLTAHQIVEHTDKWVPLEELLDWELLIVNKLGWQLSTATAFEFFDQLMVRAPILETLREQFANTLNVMLKDLKLATLAPSKQAASVLLYVADESNRRHLISESEETIRRCFHVDVNSIRSLYSTDIRFALGDWFFDDVFDNVSSPATISNGPKSKQGSSTVKSPASKRFVLAEQLCVEEMCAEEKFVIVGDEEDEANSHLLSSAPSLTSSFAPAHQLPHTESLEQLPQPSPNKKKKVEVVNADNRLAINCAAGSIDALPSNPSSSTHRGDDSGFVSTVSTPEMTTTTTVVSNAPAGTIIYCNARMEPIYQHQRFGQLF</sequence>
<proteinExistence type="inferred from homology"/>
<dbReference type="FunFam" id="1.10.472.10:FF:000096">
    <property type="entry name" value="G1/S-specific cyclin-D3 isoform X2"/>
    <property type="match status" value="1"/>
</dbReference>
<dbReference type="InterPro" id="IPR036915">
    <property type="entry name" value="Cyclin-like_sf"/>
</dbReference>
<dbReference type="SMART" id="SM00385">
    <property type="entry name" value="CYCLIN"/>
    <property type="match status" value="1"/>
</dbReference>
<feature type="domain" description="Cyclin-like" evidence="3">
    <location>
        <begin position="337"/>
        <end position="421"/>
    </location>
</feature>
<keyword evidence="1" id="KW-0195">Cyclin</keyword>
<dbReference type="PANTHER" id="PTHR10177">
    <property type="entry name" value="CYCLINS"/>
    <property type="match status" value="1"/>
</dbReference>
<dbReference type="WBParaSite" id="jg6117">
    <property type="protein sequence ID" value="jg6117"/>
    <property type="gene ID" value="jg6117"/>
</dbReference>
<feature type="region of interest" description="Disordered" evidence="2">
    <location>
        <begin position="649"/>
        <end position="672"/>
    </location>
</feature>
<comment type="similarity">
    <text evidence="1">Belongs to the cyclin family.</text>
</comment>
<evidence type="ECO:0000313" key="5">
    <source>
        <dbReference type="WBParaSite" id="jg6117"/>
    </source>
</evidence>
<accession>A0A915EFG1</accession>
<name>A0A915EFG1_9BILA</name>
<evidence type="ECO:0000259" key="3">
    <source>
        <dbReference type="SMART" id="SM00385"/>
    </source>
</evidence>
<dbReference type="Pfam" id="PF00134">
    <property type="entry name" value="Cyclin_N"/>
    <property type="match status" value="1"/>
</dbReference>
<reference evidence="5" key="1">
    <citation type="submission" date="2022-11" db="UniProtKB">
        <authorList>
            <consortium name="WormBaseParasite"/>
        </authorList>
    </citation>
    <scope>IDENTIFICATION</scope>
</reference>
<evidence type="ECO:0000313" key="4">
    <source>
        <dbReference type="Proteomes" id="UP000887574"/>
    </source>
</evidence>